<sequence length="83" mass="8883">MKLFLAKKGGAWVRLDDSDVINPHSVASSAKKLPSENIADLYGDVLAMTPEPVIVECELIDLVLQNAFTDMSSLSSSGAFEAN</sequence>
<name>A0AAD9G2D3_9STRA</name>
<accession>A0AAD9G2D3</accession>
<dbReference type="Proteomes" id="UP001259832">
    <property type="component" value="Unassembled WGS sequence"/>
</dbReference>
<gene>
    <name evidence="1" type="ORF">P3T76_013751</name>
</gene>
<reference evidence="1" key="1">
    <citation type="submission" date="2023-08" db="EMBL/GenBank/DDBJ databases">
        <title>Reference Genome Resource for the Citrus Pathogen Phytophthora citrophthora.</title>
        <authorList>
            <person name="Moller H."/>
            <person name="Coetzee B."/>
            <person name="Rose L.J."/>
            <person name="Van Niekerk J.M."/>
        </authorList>
    </citation>
    <scope>NUCLEOTIDE SEQUENCE</scope>
    <source>
        <strain evidence="1">STE-U-9442</strain>
    </source>
</reference>
<evidence type="ECO:0000313" key="2">
    <source>
        <dbReference type="Proteomes" id="UP001259832"/>
    </source>
</evidence>
<comment type="caution">
    <text evidence="1">The sequence shown here is derived from an EMBL/GenBank/DDBJ whole genome shotgun (WGS) entry which is preliminary data.</text>
</comment>
<protein>
    <submittedName>
        <fullName evidence="1">Uncharacterized protein</fullName>
    </submittedName>
</protein>
<keyword evidence="2" id="KW-1185">Reference proteome</keyword>
<evidence type="ECO:0000313" key="1">
    <source>
        <dbReference type="EMBL" id="KAK1930794.1"/>
    </source>
</evidence>
<dbReference type="EMBL" id="JASMQC010000037">
    <property type="protein sequence ID" value="KAK1930794.1"/>
    <property type="molecule type" value="Genomic_DNA"/>
</dbReference>
<proteinExistence type="predicted"/>
<dbReference type="AlphaFoldDB" id="A0AAD9G2D3"/>
<organism evidence="1 2">
    <name type="scientific">Phytophthora citrophthora</name>
    <dbReference type="NCBI Taxonomy" id="4793"/>
    <lineage>
        <taxon>Eukaryota</taxon>
        <taxon>Sar</taxon>
        <taxon>Stramenopiles</taxon>
        <taxon>Oomycota</taxon>
        <taxon>Peronosporomycetes</taxon>
        <taxon>Peronosporales</taxon>
        <taxon>Peronosporaceae</taxon>
        <taxon>Phytophthora</taxon>
    </lineage>
</organism>